<dbReference type="EC" id="4.2.1.9" evidence="14 15"/>
<evidence type="ECO:0000256" key="6">
    <source>
        <dbReference type="ARBA" id="ARBA00022842"/>
    </source>
</evidence>
<dbReference type="InterPro" id="IPR000581">
    <property type="entry name" value="ILV_EDD_N"/>
</dbReference>
<dbReference type="PANTHER" id="PTHR43661">
    <property type="entry name" value="D-XYLONATE DEHYDRATASE"/>
    <property type="match status" value="1"/>
</dbReference>
<feature type="domain" description="Dihydroxy-acid/6-phosphogluconate dehydratase C-terminal" evidence="17">
    <location>
        <begin position="358"/>
        <end position="549"/>
    </location>
</feature>
<reference evidence="18 19" key="1">
    <citation type="submission" date="2016-10" db="EMBL/GenBank/DDBJ databases">
        <authorList>
            <person name="de Groot N.N."/>
        </authorList>
    </citation>
    <scope>NUCLEOTIDE SEQUENCE [LARGE SCALE GENOMIC DNA]</scope>
    <source>
        <strain evidence="18 19">DSM 21650</strain>
    </source>
</reference>
<accession>A0A1H3PU60</accession>
<feature type="binding site" evidence="15">
    <location>
        <position position="442"/>
    </location>
    <ligand>
        <name>Mg(2+)</name>
        <dbReference type="ChEBI" id="CHEBI:18420"/>
    </ligand>
</feature>
<evidence type="ECO:0000256" key="1">
    <source>
        <dbReference type="ARBA" id="ARBA00001946"/>
    </source>
</evidence>
<dbReference type="GO" id="GO:0009097">
    <property type="term" value="P:isoleucine biosynthetic process"/>
    <property type="evidence" value="ECO:0007669"/>
    <property type="project" value="UniProtKB-UniRule"/>
</dbReference>
<name>A0A1H3PU60_9FIRM</name>
<dbReference type="InterPro" id="IPR004404">
    <property type="entry name" value="DihydroxyA_deHydtase"/>
</dbReference>
<dbReference type="GO" id="GO:0000287">
    <property type="term" value="F:magnesium ion binding"/>
    <property type="evidence" value="ECO:0007669"/>
    <property type="project" value="UniProtKB-UniRule"/>
</dbReference>
<feature type="binding site" evidence="15">
    <location>
        <position position="120"/>
    </location>
    <ligand>
        <name>Mg(2+)</name>
        <dbReference type="ChEBI" id="CHEBI:18420"/>
    </ligand>
</feature>
<feature type="binding site" evidence="15">
    <location>
        <position position="78"/>
    </location>
    <ligand>
        <name>Mg(2+)</name>
        <dbReference type="ChEBI" id="CHEBI:18420"/>
    </ligand>
</feature>
<evidence type="ECO:0000256" key="10">
    <source>
        <dbReference type="ARBA" id="ARBA00023304"/>
    </source>
</evidence>
<comment type="pathway">
    <text evidence="13 15">Amino-acid biosynthesis; L-isoleucine biosynthesis; L-isoleucine from 2-oxobutanoate: step 3/4.</text>
</comment>
<dbReference type="PROSITE" id="PS00886">
    <property type="entry name" value="ILVD_EDD_1"/>
    <property type="match status" value="1"/>
</dbReference>
<evidence type="ECO:0000256" key="15">
    <source>
        <dbReference type="HAMAP-Rule" id="MF_00012"/>
    </source>
</evidence>
<dbReference type="Pfam" id="PF24877">
    <property type="entry name" value="ILV_EDD_C"/>
    <property type="match status" value="1"/>
</dbReference>
<keyword evidence="6 15" id="KW-0460">Magnesium</keyword>
<proteinExistence type="inferred from homology"/>
<gene>
    <name evidence="15" type="primary">ilvD</name>
    <name evidence="18" type="ORF">SAMN05660462_01662</name>
</gene>
<feature type="binding site" description="via carbamate group" evidence="15">
    <location>
        <position position="121"/>
    </location>
    <ligand>
        <name>Mg(2+)</name>
        <dbReference type="ChEBI" id="CHEBI:18420"/>
    </ligand>
</feature>
<dbReference type="InterPro" id="IPR042096">
    <property type="entry name" value="Dihydro-acid_dehy_C"/>
</dbReference>
<dbReference type="NCBIfam" id="NF002068">
    <property type="entry name" value="PRK00911.1"/>
    <property type="match status" value="1"/>
</dbReference>
<dbReference type="InterPro" id="IPR037237">
    <property type="entry name" value="IlvD/EDD_N"/>
</dbReference>
<evidence type="ECO:0000256" key="14">
    <source>
        <dbReference type="ARBA" id="ARBA00029490"/>
    </source>
</evidence>
<dbReference type="InterPro" id="IPR056740">
    <property type="entry name" value="ILV_EDD_C"/>
</dbReference>
<dbReference type="HAMAP" id="MF_00012">
    <property type="entry name" value="IlvD"/>
    <property type="match status" value="1"/>
</dbReference>
<dbReference type="STRING" id="415015.SAMN05660462_01662"/>
<evidence type="ECO:0000256" key="5">
    <source>
        <dbReference type="ARBA" id="ARBA00022723"/>
    </source>
</evidence>
<dbReference type="Pfam" id="PF00920">
    <property type="entry name" value="ILVD_EDD_N"/>
    <property type="match status" value="1"/>
</dbReference>
<keyword evidence="9 15" id="KW-0456">Lyase</keyword>
<dbReference type="AlphaFoldDB" id="A0A1H3PU60"/>
<evidence type="ECO:0000259" key="16">
    <source>
        <dbReference type="Pfam" id="PF00920"/>
    </source>
</evidence>
<dbReference type="GO" id="GO:0005829">
    <property type="term" value="C:cytosol"/>
    <property type="evidence" value="ECO:0007669"/>
    <property type="project" value="TreeGrafter"/>
</dbReference>
<evidence type="ECO:0000256" key="12">
    <source>
        <dbReference type="ARBA" id="ARBA00029436"/>
    </source>
</evidence>
<dbReference type="GO" id="GO:0004160">
    <property type="term" value="F:dihydroxy-acid dehydratase activity"/>
    <property type="evidence" value="ECO:0007669"/>
    <property type="project" value="UniProtKB-UniRule"/>
</dbReference>
<sequence>MRSSQVTKGYQRATQRSLLKATGLSDDDLKKPLIGVVNSFNEVNPGHIHLNEITYSVKLGVASKGGVPIEIPAIAICDGIAMGHSGMHYPLASRELIADSIEAMTEAHQLDGLVMVTNCDKITPAMLIAAARLNIPSIVIAGGPMYAGRYKGEPTDGSLLYEAAGKVAAGDMTLEELSEFEEEASPGCGACGLLGTANSMNCMAEALGMALPFNSSIPAYLAKRKALSKKTGEQIMYLVENNIKPRDIMTRQAFLNALAVDMAIGGSSNTVLHLIAIAHEAGVELTIKDFDEKSRVSPKLCSFSPGGKYHLEDLYRAGGLQAVINEVANLDYVDLNIMTVTGKTMLENVKGMTSKIYDVVRPFNDPYYAEGGIAILYGNLAPEGAVIKQSACDPSMYKHTGPARVFDKEEDAVAAILNGEIKKKDVVVIRYEGPKGGPGMREMLTPTSAMMGAGLGLDCALITDGRFSGATRGACIGHVSPEAAEGGPIALIKEGDIIELDVINRSLNILISDEELAQRKAQWAPIEPKIKTGYLKRYAKTVKSASHGAIVE</sequence>
<keyword evidence="5 15" id="KW-0479">Metal-binding</keyword>
<protein>
    <recommendedName>
        <fullName evidence="14 15">Dihydroxy-acid dehydratase</fullName>
        <shortName evidence="15">DAD</shortName>
        <ecNumber evidence="14 15">4.2.1.9</ecNumber>
    </recommendedName>
</protein>
<comment type="cofactor">
    <cofactor evidence="1 15">
        <name>Mg(2+)</name>
        <dbReference type="ChEBI" id="CHEBI:18420"/>
    </cofactor>
</comment>
<dbReference type="PANTHER" id="PTHR43661:SF3">
    <property type="entry name" value="D-XYLONATE DEHYDRATASE YAGF-RELATED"/>
    <property type="match status" value="1"/>
</dbReference>
<dbReference type="PROSITE" id="PS00887">
    <property type="entry name" value="ILVD_EDD_2"/>
    <property type="match status" value="1"/>
</dbReference>
<dbReference type="GO" id="GO:0009099">
    <property type="term" value="P:L-valine biosynthetic process"/>
    <property type="evidence" value="ECO:0007669"/>
    <property type="project" value="UniProtKB-UniRule"/>
</dbReference>
<keyword evidence="19" id="KW-1185">Reference proteome</keyword>
<dbReference type="Gene3D" id="3.50.30.80">
    <property type="entry name" value="IlvD/EDD C-terminal domain-like"/>
    <property type="match status" value="1"/>
</dbReference>
<evidence type="ECO:0000256" key="2">
    <source>
        <dbReference type="ARBA" id="ARBA00006486"/>
    </source>
</evidence>
<dbReference type="InterPro" id="IPR020558">
    <property type="entry name" value="DiOHA_6PGluconate_deHydtase_CS"/>
</dbReference>
<comment type="pathway">
    <text evidence="12 15">Amino-acid biosynthesis; L-valine biosynthesis; L-valine from pyruvate: step 3/4.</text>
</comment>
<comment type="function">
    <text evidence="15">Functions in the biosynthesis of branched-chain amino acids. Catalyzes the dehydration of (2R,3R)-2,3-dihydroxy-3-methylpentanoate (2,3-dihydroxy-3-methylvalerate) into 2-oxo-3-methylpentanoate (2-oxo-3-methylvalerate) and of (2R)-2,3-dihydroxy-3-methylbutanoate (2,3-dihydroxyisovalerate) into 2-oxo-3-methylbutanoate (2-oxoisovalerate), the penultimate precursor to L-isoleucine and L-valine, respectively.</text>
</comment>
<evidence type="ECO:0000256" key="3">
    <source>
        <dbReference type="ARBA" id="ARBA00022605"/>
    </source>
</evidence>
<dbReference type="SUPFAM" id="SSF143975">
    <property type="entry name" value="IlvD/EDD N-terminal domain-like"/>
    <property type="match status" value="1"/>
</dbReference>
<feature type="active site" description="Proton acceptor" evidence="15">
    <location>
        <position position="468"/>
    </location>
</feature>
<dbReference type="OrthoDB" id="9807077at2"/>
<dbReference type="FunFam" id="3.50.30.80:FF:000001">
    <property type="entry name" value="Dihydroxy-acid dehydratase"/>
    <property type="match status" value="1"/>
</dbReference>
<evidence type="ECO:0000256" key="7">
    <source>
        <dbReference type="ARBA" id="ARBA00023004"/>
    </source>
</evidence>
<evidence type="ECO:0000256" key="8">
    <source>
        <dbReference type="ARBA" id="ARBA00023014"/>
    </source>
</evidence>
<keyword evidence="8 15" id="KW-0411">Iron-sulfur</keyword>
<comment type="subunit">
    <text evidence="15">Homodimer.</text>
</comment>
<dbReference type="NCBIfam" id="TIGR00110">
    <property type="entry name" value="ilvD"/>
    <property type="match status" value="1"/>
</dbReference>
<evidence type="ECO:0000259" key="17">
    <source>
        <dbReference type="Pfam" id="PF24877"/>
    </source>
</evidence>
<evidence type="ECO:0000256" key="13">
    <source>
        <dbReference type="ARBA" id="ARBA00029437"/>
    </source>
</evidence>
<comment type="similarity">
    <text evidence="2 15">Belongs to the IlvD/Edd family.</text>
</comment>
<dbReference type="UniPathway" id="UPA00049">
    <property type="reaction ID" value="UER00061"/>
</dbReference>
<keyword evidence="3 15" id="KW-0028">Amino-acid biosynthesis</keyword>
<organism evidence="18 19">
    <name type="scientific">Proteiniborus ethanoligenes</name>
    <dbReference type="NCBI Taxonomy" id="415015"/>
    <lineage>
        <taxon>Bacteria</taxon>
        <taxon>Bacillati</taxon>
        <taxon>Bacillota</taxon>
        <taxon>Clostridia</taxon>
        <taxon>Eubacteriales</taxon>
        <taxon>Proteiniborus</taxon>
    </lineage>
</organism>
<keyword evidence="7 15" id="KW-0408">Iron</keyword>
<keyword evidence="10 15" id="KW-0100">Branched-chain amino acid biosynthesis</keyword>
<dbReference type="EMBL" id="FNQE01000016">
    <property type="protein sequence ID" value="SDZ04814.1"/>
    <property type="molecule type" value="Genomic_DNA"/>
</dbReference>
<feature type="modified residue" description="N6-carboxylysine" evidence="15">
    <location>
        <position position="121"/>
    </location>
</feature>
<dbReference type="RefSeq" id="WP_091729762.1">
    <property type="nucleotide sequence ID" value="NZ_FNQE01000016.1"/>
</dbReference>
<feature type="domain" description="Dihydroxy-acid/6-phosphogluconate dehydratase N-terminal" evidence="16">
    <location>
        <begin position="31"/>
        <end position="348"/>
    </location>
</feature>
<comment type="catalytic activity">
    <reaction evidence="15">
        <text>(2R,3R)-2,3-dihydroxy-3-methylpentanoate = (S)-3-methyl-2-oxopentanoate + H2O</text>
        <dbReference type="Rhea" id="RHEA:27694"/>
        <dbReference type="ChEBI" id="CHEBI:15377"/>
        <dbReference type="ChEBI" id="CHEBI:35146"/>
        <dbReference type="ChEBI" id="CHEBI:49258"/>
        <dbReference type="EC" id="4.2.1.9"/>
    </reaction>
</comment>
<dbReference type="SUPFAM" id="SSF52016">
    <property type="entry name" value="LeuD/IlvD-like"/>
    <property type="match status" value="1"/>
</dbReference>
<evidence type="ECO:0000313" key="18">
    <source>
        <dbReference type="EMBL" id="SDZ04814.1"/>
    </source>
</evidence>
<evidence type="ECO:0000256" key="4">
    <source>
        <dbReference type="ARBA" id="ARBA00022714"/>
    </source>
</evidence>
<comment type="catalytic activity">
    <reaction evidence="11">
        <text>(2R)-2,3-dihydroxy-3-methylbutanoate = 3-methyl-2-oxobutanoate + H2O</text>
        <dbReference type="Rhea" id="RHEA:24809"/>
        <dbReference type="ChEBI" id="CHEBI:11851"/>
        <dbReference type="ChEBI" id="CHEBI:15377"/>
        <dbReference type="ChEBI" id="CHEBI:49072"/>
        <dbReference type="EC" id="4.2.1.9"/>
    </reaction>
    <physiologicalReaction direction="left-to-right" evidence="11">
        <dbReference type="Rhea" id="RHEA:24810"/>
    </physiologicalReaction>
</comment>
<comment type="caution">
    <text evidence="15">Lacks conserved residue(s) required for the propagation of feature annotation.</text>
</comment>
<comment type="cofactor">
    <cofactor evidence="15">
        <name>[2Fe-2S] cluster</name>
        <dbReference type="ChEBI" id="CHEBI:190135"/>
    </cofactor>
    <text evidence="15">Binds 1 [2Fe-2S] cluster per subunit. This cluster acts as a Lewis acid cofactor.</text>
</comment>
<evidence type="ECO:0000313" key="19">
    <source>
        <dbReference type="Proteomes" id="UP000198625"/>
    </source>
</evidence>
<keyword evidence="4 15" id="KW-0001">2Fe-2S</keyword>
<dbReference type="Proteomes" id="UP000198625">
    <property type="component" value="Unassembled WGS sequence"/>
</dbReference>
<dbReference type="UniPathway" id="UPA00047">
    <property type="reaction ID" value="UER00057"/>
</dbReference>
<evidence type="ECO:0000256" key="11">
    <source>
        <dbReference type="ARBA" id="ARBA00029304"/>
    </source>
</evidence>
<evidence type="ECO:0000256" key="9">
    <source>
        <dbReference type="ARBA" id="ARBA00023239"/>
    </source>
</evidence>
<dbReference type="GO" id="GO:0051537">
    <property type="term" value="F:2 iron, 2 sulfur cluster binding"/>
    <property type="evidence" value="ECO:0007669"/>
    <property type="project" value="UniProtKB-UniRule"/>
</dbReference>